<gene>
    <name evidence="1" type="ORF">PR048_009684</name>
</gene>
<dbReference type="InterPro" id="IPR011990">
    <property type="entry name" value="TPR-like_helical_dom_sf"/>
</dbReference>
<sequence>MENGKKKVWITYGEDCPELLWDDIHKIKIDGTAFRKNNLRIAEIEEKMEEIEECDTVEYRKSVLNVVLIYEYFCNGSKGNSLSALCEAEALLESPSPVGVLSKLVTDIKVVLQHIVLACRAYVQFYSRKLCEVEHTDSKITFHATTLMEYGYKDNIAEMLHVRKGLSLDPNQGECHFLVGRCLGKVRHINFIFQMPAREELKELEEAMNKNPENVHYVIYLSQAYRERVRLVFLVSSTSVEMCQIMQQ</sequence>
<dbReference type="Proteomes" id="UP001159363">
    <property type="component" value="Chromosome 3"/>
</dbReference>
<accession>A0ABQ9I0K3</accession>
<comment type="caution">
    <text evidence="1">The sequence shown here is derived from an EMBL/GenBank/DDBJ whole genome shotgun (WGS) entry which is preliminary data.</text>
</comment>
<name>A0ABQ9I0K3_9NEOP</name>
<evidence type="ECO:0000313" key="1">
    <source>
        <dbReference type="EMBL" id="KAJ8890177.1"/>
    </source>
</evidence>
<keyword evidence="2" id="KW-1185">Reference proteome</keyword>
<proteinExistence type="predicted"/>
<protein>
    <submittedName>
        <fullName evidence="1">Uncharacterized protein</fullName>
    </submittedName>
</protein>
<evidence type="ECO:0000313" key="2">
    <source>
        <dbReference type="Proteomes" id="UP001159363"/>
    </source>
</evidence>
<reference evidence="1 2" key="1">
    <citation type="submission" date="2023-02" db="EMBL/GenBank/DDBJ databases">
        <title>LHISI_Scaffold_Assembly.</title>
        <authorList>
            <person name="Stuart O.P."/>
            <person name="Cleave R."/>
            <person name="Magrath M.J.L."/>
            <person name="Mikheyev A.S."/>
        </authorList>
    </citation>
    <scope>NUCLEOTIDE SEQUENCE [LARGE SCALE GENOMIC DNA]</scope>
    <source>
        <strain evidence="1">Daus_M_001</strain>
        <tissue evidence="1">Leg muscle</tissue>
    </source>
</reference>
<organism evidence="1 2">
    <name type="scientific">Dryococelus australis</name>
    <dbReference type="NCBI Taxonomy" id="614101"/>
    <lineage>
        <taxon>Eukaryota</taxon>
        <taxon>Metazoa</taxon>
        <taxon>Ecdysozoa</taxon>
        <taxon>Arthropoda</taxon>
        <taxon>Hexapoda</taxon>
        <taxon>Insecta</taxon>
        <taxon>Pterygota</taxon>
        <taxon>Neoptera</taxon>
        <taxon>Polyneoptera</taxon>
        <taxon>Phasmatodea</taxon>
        <taxon>Verophasmatodea</taxon>
        <taxon>Anareolatae</taxon>
        <taxon>Phasmatidae</taxon>
        <taxon>Eurycanthinae</taxon>
        <taxon>Dryococelus</taxon>
    </lineage>
</organism>
<dbReference type="EMBL" id="JARBHB010000003">
    <property type="protein sequence ID" value="KAJ8890177.1"/>
    <property type="molecule type" value="Genomic_DNA"/>
</dbReference>
<dbReference type="Gene3D" id="1.25.40.10">
    <property type="entry name" value="Tetratricopeptide repeat domain"/>
    <property type="match status" value="1"/>
</dbReference>